<dbReference type="InterPro" id="IPR017830">
    <property type="entry name" value="SQase_HpnE"/>
</dbReference>
<dbReference type="PANTHER" id="PTHR42923">
    <property type="entry name" value="PROTOPORPHYRINOGEN OXIDASE"/>
    <property type="match status" value="1"/>
</dbReference>
<protein>
    <recommendedName>
        <fullName evidence="1">Amine oxidase domain-containing protein</fullName>
    </recommendedName>
</protein>
<keyword evidence="3" id="KW-1185">Reference proteome</keyword>
<comment type="caution">
    <text evidence="2">The sequence shown here is derived from an EMBL/GenBank/DDBJ whole genome shotgun (WGS) entry which is preliminary data.</text>
</comment>
<dbReference type="NCBIfam" id="TIGR03467">
    <property type="entry name" value="HpnE"/>
    <property type="match status" value="1"/>
</dbReference>
<sequence length="432" mass="45005">MTAPRRVAVVGAGWAGLAAAVQLVQRGAQVSVFEMARRPGGRARQADGAAQGFDNGQHILIGAYSATLGLMRQVGADPDALLLRQPLALVDPAGRGLRLPPGPPLPAFTRAVLGASPWPLASRLALLSAAGGWLARRFRCPADWTVQRLCGHLPPVVLAELIDPLCVAALNTPMAEASAAVFLRVLRDALFSGRGSADLLLPRAPLSALLPDPAWQWLAGRGAALHTGRRVASVQAVGAGWQVDGDRFDAMVLACSATEAARLAAAVNPAWARCAAGLRYEPIATAWLRDTTLTAREPMVALPPGPLAPAQFAFDLGRLHRDPAMQGIWAFVASSAAPWLADGQAACGQAMLAQARQAFPGHFRGADAQVLLHTAAERRATFACTPALDRPAMRIAPAIMAAGDHVDGPYPATLEGAVRSGIAAADACMTPN</sequence>
<proteinExistence type="predicted"/>
<dbReference type="InterPro" id="IPR036188">
    <property type="entry name" value="FAD/NAD-bd_sf"/>
</dbReference>
<dbReference type="SUPFAM" id="SSF51905">
    <property type="entry name" value="FAD/NAD(P)-binding domain"/>
    <property type="match status" value="1"/>
</dbReference>
<gene>
    <name evidence="2" type="ORF">AQPW35_06190</name>
</gene>
<name>A0A480AS09_9BURK</name>
<dbReference type="InterPro" id="IPR002937">
    <property type="entry name" value="Amino_oxidase"/>
</dbReference>
<evidence type="ECO:0000259" key="1">
    <source>
        <dbReference type="Pfam" id="PF01593"/>
    </source>
</evidence>
<accession>A0A480AS09</accession>
<dbReference type="OrthoDB" id="7849608at2"/>
<organism evidence="2 3">
    <name type="scientific">Pseudaquabacterium pictum</name>
    <dbReference type="NCBI Taxonomy" id="2315236"/>
    <lineage>
        <taxon>Bacteria</taxon>
        <taxon>Pseudomonadati</taxon>
        <taxon>Pseudomonadota</taxon>
        <taxon>Betaproteobacteria</taxon>
        <taxon>Burkholderiales</taxon>
        <taxon>Sphaerotilaceae</taxon>
        <taxon>Pseudaquabacterium</taxon>
    </lineage>
</organism>
<dbReference type="InterPro" id="IPR050464">
    <property type="entry name" value="Zeta_carotene_desat/Oxidored"/>
</dbReference>
<dbReference type="PRINTS" id="PR00419">
    <property type="entry name" value="ADXRDTASE"/>
</dbReference>
<reference evidence="3" key="1">
    <citation type="submission" date="2019-03" db="EMBL/GenBank/DDBJ databases">
        <title>Aquabacterium pictum sp.nov., the first bacteriochlorophyll a-containing freshwater bacterium in the genus Aquabacterium of the class Betaproteobacteria.</title>
        <authorList>
            <person name="Hirose S."/>
            <person name="Tank M."/>
            <person name="Hara E."/>
            <person name="Tamaki H."/>
            <person name="Takaichi S."/>
            <person name="Haruta S."/>
            <person name="Hanada S."/>
        </authorList>
    </citation>
    <scope>NUCLEOTIDE SEQUENCE [LARGE SCALE GENOMIC DNA]</scope>
    <source>
        <strain evidence="3">W35</strain>
    </source>
</reference>
<dbReference type="AlphaFoldDB" id="A0A480AS09"/>
<evidence type="ECO:0000313" key="3">
    <source>
        <dbReference type="Proteomes" id="UP000301751"/>
    </source>
</evidence>
<dbReference type="PANTHER" id="PTHR42923:SF47">
    <property type="entry name" value="BLR3003 PROTEIN"/>
    <property type="match status" value="1"/>
</dbReference>
<dbReference type="GO" id="GO:0016491">
    <property type="term" value="F:oxidoreductase activity"/>
    <property type="evidence" value="ECO:0007669"/>
    <property type="project" value="InterPro"/>
</dbReference>
<feature type="domain" description="Amine oxidase" evidence="1">
    <location>
        <begin position="15"/>
        <end position="428"/>
    </location>
</feature>
<dbReference type="Gene3D" id="3.50.50.60">
    <property type="entry name" value="FAD/NAD(P)-binding domain"/>
    <property type="match status" value="1"/>
</dbReference>
<dbReference type="Proteomes" id="UP000301751">
    <property type="component" value="Unassembled WGS sequence"/>
</dbReference>
<evidence type="ECO:0000313" key="2">
    <source>
        <dbReference type="EMBL" id="GCL61538.1"/>
    </source>
</evidence>
<dbReference type="Pfam" id="PF01593">
    <property type="entry name" value="Amino_oxidase"/>
    <property type="match status" value="1"/>
</dbReference>
<dbReference type="EMBL" id="BJCL01000001">
    <property type="protein sequence ID" value="GCL61538.1"/>
    <property type="molecule type" value="Genomic_DNA"/>
</dbReference>